<accession>A0A9E7MR80</accession>
<gene>
    <name evidence="1" type="ORF">DOMOVOI_01400</name>
</gene>
<proteinExistence type="predicted"/>
<keyword evidence="2" id="KW-1185">Reference proteome</keyword>
<evidence type="ECO:0000313" key="1">
    <source>
        <dbReference type="EMBL" id="USN14614.1"/>
    </source>
</evidence>
<name>A0A9E7MR80_9CAUD</name>
<evidence type="ECO:0000313" key="2">
    <source>
        <dbReference type="Proteomes" id="UP001057221"/>
    </source>
</evidence>
<reference evidence="1 2" key="1">
    <citation type="submission" date="2022-05" db="EMBL/GenBank/DDBJ databases">
        <authorList>
            <person name="Friedrich I."/>
            <person name="Poehlein A."/>
            <person name="Schneider D."/>
            <person name="Hertel R."/>
            <person name="Daniel R."/>
        </authorList>
    </citation>
    <scope>NUCLEOTIDE SEQUENCE [LARGE SCALE GENOMIC DNA]</scope>
</reference>
<organism evidence="1 2">
    <name type="scientific">Brevundimonas phage vB_BpoS-Domovoi</name>
    <dbReference type="NCBI Taxonomy" id="2948598"/>
    <lineage>
        <taxon>Viruses</taxon>
        <taxon>Duplodnaviria</taxon>
        <taxon>Heunggongvirae</taxon>
        <taxon>Uroviricota</taxon>
        <taxon>Caudoviricetes</taxon>
        <taxon>Jeanschmidtviridae</taxon>
        <taxon>Marchewkavirus</taxon>
        <taxon>Marchewkavirus domovoi</taxon>
    </lineage>
</organism>
<sequence length="265" mass="30449">MSTQMSIQEEALTTLLTGPDTVTRATKPRDLNRLPTEFVAVAENRVDLETLGFIIGEAVDDLFTAVTAPAGWGLVSTDHYMYSHAVDAQGRVRGQLGYKGSWHDRFASFYFLTRYAIDDVRPENWWRLHRPETLTQKVMRKVRVKDEARARHVDSYDPEWVQARGLFFPDVDGYYGERYEPGPRYEMREVEVPLPDDQQPQPQAFAKGFGVKDRACDVFVFETGTYQCEPMAYRDHEIAEAPLKAEALAWLNATFPDHRSVTAYW</sequence>
<dbReference type="EMBL" id="ON529855">
    <property type="protein sequence ID" value="USN14614.1"/>
    <property type="molecule type" value="Genomic_DNA"/>
</dbReference>
<dbReference type="Proteomes" id="UP001057221">
    <property type="component" value="Segment"/>
</dbReference>
<protein>
    <submittedName>
        <fullName evidence="1">Uncharacterized protein</fullName>
    </submittedName>
</protein>